<evidence type="ECO:0000256" key="3">
    <source>
        <dbReference type="ARBA" id="ARBA00022519"/>
    </source>
</evidence>
<dbReference type="InterPro" id="IPR010138">
    <property type="entry name" value="UDP-diacylglucosamine_Hdrlase"/>
</dbReference>
<dbReference type="PANTHER" id="PTHR34990">
    <property type="entry name" value="UDP-2,3-DIACYLGLUCOSAMINE HYDROLASE-RELATED"/>
    <property type="match status" value="1"/>
</dbReference>
<evidence type="ECO:0000256" key="1">
    <source>
        <dbReference type="ARBA" id="ARBA00022475"/>
    </source>
</evidence>
<dbReference type="Gene3D" id="3.60.21.10">
    <property type="match status" value="1"/>
</dbReference>
<organism evidence="11">
    <name type="scientific">hydrothermal vent metagenome</name>
    <dbReference type="NCBI Taxonomy" id="652676"/>
    <lineage>
        <taxon>unclassified sequences</taxon>
        <taxon>metagenomes</taxon>
        <taxon>ecological metagenomes</taxon>
    </lineage>
</organism>
<gene>
    <name evidence="11" type="ORF">MNBD_GAMMA11-1900</name>
</gene>
<dbReference type="EC" id="3.6.1.54" evidence="11"/>
<keyword evidence="3" id="KW-0997">Cell inner membrane</keyword>
<feature type="domain" description="Calcineurin-like phosphoesterase" evidence="10">
    <location>
        <begin position="5"/>
        <end position="200"/>
    </location>
</feature>
<dbReference type="InterPro" id="IPR004843">
    <property type="entry name" value="Calcineurin-like_PHP"/>
</dbReference>
<keyword evidence="4" id="KW-0441">Lipid A biosynthesis</keyword>
<dbReference type="InterPro" id="IPR029052">
    <property type="entry name" value="Metallo-depent_PP-like"/>
</dbReference>
<evidence type="ECO:0000256" key="9">
    <source>
        <dbReference type="ARBA" id="ARBA00023211"/>
    </source>
</evidence>
<evidence type="ECO:0000256" key="6">
    <source>
        <dbReference type="ARBA" id="ARBA00022801"/>
    </source>
</evidence>
<dbReference type="GO" id="GO:0005737">
    <property type="term" value="C:cytoplasm"/>
    <property type="evidence" value="ECO:0007669"/>
    <property type="project" value="InterPro"/>
</dbReference>
<reference evidence="11" key="1">
    <citation type="submission" date="2018-06" db="EMBL/GenBank/DDBJ databases">
        <authorList>
            <person name="Zhirakovskaya E."/>
        </authorList>
    </citation>
    <scope>NUCLEOTIDE SEQUENCE</scope>
</reference>
<evidence type="ECO:0000256" key="8">
    <source>
        <dbReference type="ARBA" id="ARBA00023136"/>
    </source>
</evidence>
<evidence type="ECO:0000256" key="2">
    <source>
        <dbReference type="ARBA" id="ARBA00022516"/>
    </source>
</evidence>
<dbReference type="EMBL" id="UOFG01000054">
    <property type="protein sequence ID" value="VAW58952.1"/>
    <property type="molecule type" value="Genomic_DNA"/>
</dbReference>
<dbReference type="AlphaFoldDB" id="A0A3B0X674"/>
<keyword evidence="6 11" id="KW-0378">Hydrolase</keyword>
<dbReference type="GO" id="GO:0016020">
    <property type="term" value="C:membrane"/>
    <property type="evidence" value="ECO:0007669"/>
    <property type="project" value="GOC"/>
</dbReference>
<dbReference type="NCBIfam" id="NF003743">
    <property type="entry name" value="PRK05340.1"/>
    <property type="match status" value="1"/>
</dbReference>
<keyword evidence="1" id="KW-1003">Cell membrane</keyword>
<keyword evidence="5" id="KW-0479">Metal-binding</keyword>
<dbReference type="GO" id="GO:0008758">
    <property type="term" value="F:UDP-2,3-diacylglucosamine hydrolase activity"/>
    <property type="evidence" value="ECO:0007669"/>
    <property type="project" value="TreeGrafter"/>
</dbReference>
<dbReference type="Pfam" id="PF00149">
    <property type="entry name" value="Metallophos"/>
    <property type="match status" value="1"/>
</dbReference>
<keyword evidence="2" id="KW-0444">Lipid biosynthesis</keyword>
<dbReference type="GO" id="GO:0009245">
    <property type="term" value="P:lipid A biosynthetic process"/>
    <property type="evidence" value="ECO:0007669"/>
    <property type="project" value="UniProtKB-KW"/>
</dbReference>
<evidence type="ECO:0000256" key="4">
    <source>
        <dbReference type="ARBA" id="ARBA00022556"/>
    </source>
</evidence>
<evidence type="ECO:0000256" key="7">
    <source>
        <dbReference type="ARBA" id="ARBA00023098"/>
    </source>
</evidence>
<keyword evidence="8" id="KW-0472">Membrane</keyword>
<keyword evidence="7" id="KW-0443">Lipid metabolism</keyword>
<accession>A0A3B0X674</accession>
<keyword evidence="9" id="KW-0464">Manganese</keyword>
<evidence type="ECO:0000256" key="5">
    <source>
        <dbReference type="ARBA" id="ARBA00022723"/>
    </source>
</evidence>
<dbReference type="InterPro" id="IPR043461">
    <property type="entry name" value="LpxH-like"/>
</dbReference>
<proteinExistence type="inferred from homology"/>
<evidence type="ECO:0000259" key="10">
    <source>
        <dbReference type="Pfam" id="PF00149"/>
    </source>
</evidence>
<dbReference type="PANTHER" id="PTHR34990:SF1">
    <property type="entry name" value="UDP-2,3-DIACYLGLUCOSAMINE HYDROLASE"/>
    <property type="match status" value="1"/>
</dbReference>
<sequence length="242" mass="27709">MHKHLFISDLHLSPERPEIIQLFIQFINNQASKAHSLYILGDLVEYWPGDDDKAEGLSEAFNCMKEQADKGLKIYLMHGNRDFLMGEALARRAGCTLITDPCLIEFNDTPVLLMHGDTLCTDDIRYQAFRAQLRSQQWKEDFLSKPLAEREQIAQGLRNQSRAETQNKTEDIMDANADAIIQAFSEHRVALMIHGHTHRPAIHRLTVNEKPAKRIVLGDWYSQGSVLEFTDPDTFELKSFAD</sequence>
<dbReference type="GO" id="GO:0046872">
    <property type="term" value="F:metal ion binding"/>
    <property type="evidence" value="ECO:0007669"/>
    <property type="project" value="UniProtKB-KW"/>
</dbReference>
<dbReference type="SUPFAM" id="SSF56300">
    <property type="entry name" value="Metallo-dependent phosphatases"/>
    <property type="match status" value="1"/>
</dbReference>
<dbReference type="HAMAP" id="MF_00575">
    <property type="entry name" value="LpxH"/>
    <property type="match status" value="1"/>
</dbReference>
<dbReference type="CDD" id="cd07398">
    <property type="entry name" value="MPP_YbbF-LpxH"/>
    <property type="match status" value="1"/>
</dbReference>
<name>A0A3B0X674_9ZZZZ</name>
<evidence type="ECO:0000313" key="11">
    <source>
        <dbReference type="EMBL" id="VAW58952.1"/>
    </source>
</evidence>
<protein>
    <submittedName>
        <fullName evidence="11">UDP-2,3-diacylglucosamine diphosphatase</fullName>
        <ecNumber evidence="11">3.6.1.54</ecNumber>
    </submittedName>
</protein>
<dbReference type="NCBIfam" id="TIGR01854">
    <property type="entry name" value="lipid_A_lpxH"/>
    <property type="match status" value="1"/>
</dbReference>